<evidence type="ECO:0000313" key="7">
    <source>
        <dbReference type="Proteomes" id="UP000078561"/>
    </source>
</evidence>
<dbReference type="InterPro" id="IPR027417">
    <property type="entry name" value="P-loop_NTPase"/>
</dbReference>
<comment type="similarity">
    <text evidence="1 5">Belongs to the GPN-loop GTPase family.</text>
</comment>
<dbReference type="PANTHER" id="PTHR21231">
    <property type="entry name" value="XPA-BINDING PROTEIN 1-RELATED"/>
    <property type="match status" value="1"/>
</dbReference>
<dbReference type="InterPro" id="IPR004130">
    <property type="entry name" value="Gpn"/>
</dbReference>
<comment type="subunit">
    <text evidence="5">Binds to RNA polymerase II (RNAPII).</text>
</comment>
<sequence length="107" mass="11851">MPFGQVVVGPPGSGKTTYCWGAYQFLTASGRKVAVVNLDPANDHIPYPCAINIADLITLEDTMNDLKLGPNGGIMFCVEYLLKNVDWLLEKLDELKGKWVPCAWFVF</sequence>
<evidence type="ECO:0000256" key="1">
    <source>
        <dbReference type="ARBA" id="ARBA00005290"/>
    </source>
</evidence>
<dbReference type="Pfam" id="PF03029">
    <property type="entry name" value="ATP_bind_1"/>
    <property type="match status" value="1"/>
</dbReference>
<dbReference type="GO" id="GO:0005525">
    <property type="term" value="F:GTP binding"/>
    <property type="evidence" value="ECO:0007669"/>
    <property type="project" value="UniProtKB-KW"/>
</dbReference>
<dbReference type="STRING" id="4829.A0A168PAY1"/>
<dbReference type="OMA" id="PCAINIA"/>
<dbReference type="Proteomes" id="UP000078561">
    <property type="component" value="Unassembled WGS sequence"/>
</dbReference>
<dbReference type="SUPFAM" id="SSF52540">
    <property type="entry name" value="P-loop containing nucleoside triphosphate hydrolases"/>
    <property type="match status" value="1"/>
</dbReference>
<organism evidence="6">
    <name type="scientific">Absidia glauca</name>
    <name type="common">Pin mould</name>
    <dbReference type="NCBI Taxonomy" id="4829"/>
    <lineage>
        <taxon>Eukaryota</taxon>
        <taxon>Fungi</taxon>
        <taxon>Fungi incertae sedis</taxon>
        <taxon>Mucoromycota</taxon>
        <taxon>Mucoromycotina</taxon>
        <taxon>Mucoromycetes</taxon>
        <taxon>Mucorales</taxon>
        <taxon>Cunninghamellaceae</taxon>
        <taxon>Absidia</taxon>
    </lineage>
</organism>
<proteinExistence type="inferred from homology"/>
<dbReference type="Gene3D" id="3.40.50.300">
    <property type="entry name" value="P-loop containing nucleotide triphosphate hydrolases"/>
    <property type="match status" value="1"/>
</dbReference>
<gene>
    <name evidence="6" type="primary">ABSGL_07825.1 scaffold 9181</name>
</gene>
<reference evidence="6" key="1">
    <citation type="submission" date="2016-04" db="EMBL/GenBank/DDBJ databases">
        <authorList>
            <person name="Evans L.H."/>
            <person name="Alamgir A."/>
            <person name="Owens N."/>
            <person name="Weber N.D."/>
            <person name="Virtaneva K."/>
            <person name="Barbian K."/>
            <person name="Babar A."/>
            <person name="Rosenke K."/>
        </authorList>
    </citation>
    <scope>NUCLEOTIDE SEQUENCE [LARGE SCALE GENOMIC DNA]</scope>
    <source>
        <strain evidence="6">CBS 101.48</strain>
    </source>
</reference>
<keyword evidence="2 5" id="KW-0547">Nucleotide-binding</keyword>
<dbReference type="EMBL" id="LT553674">
    <property type="protein sequence ID" value="SAM02062.1"/>
    <property type="molecule type" value="Genomic_DNA"/>
</dbReference>
<evidence type="ECO:0000256" key="3">
    <source>
        <dbReference type="ARBA" id="ARBA00022801"/>
    </source>
</evidence>
<name>A0A168PAY1_ABSGL</name>
<dbReference type="AlphaFoldDB" id="A0A168PAY1"/>
<accession>A0A168PAY1</accession>
<evidence type="ECO:0000256" key="4">
    <source>
        <dbReference type="ARBA" id="ARBA00023134"/>
    </source>
</evidence>
<dbReference type="OrthoDB" id="5839at2759"/>
<dbReference type="PANTHER" id="PTHR21231:SF3">
    <property type="entry name" value="GPN-LOOP GTPASE 2"/>
    <property type="match status" value="1"/>
</dbReference>
<dbReference type="InParanoid" id="A0A168PAY1"/>
<evidence type="ECO:0000256" key="5">
    <source>
        <dbReference type="RuleBase" id="RU365059"/>
    </source>
</evidence>
<dbReference type="GO" id="GO:0005737">
    <property type="term" value="C:cytoplasm"/>
    <property type="evidence" value="ECO:0007669"/>
    <property type="project" value="TreeGrafter"/>
</dbReference>
<keyword evidence="3 5" id="KW-0378">Hydrolase</keyword>
<comment type="function">
    <text evidence="5">Small GTPase required for proper localization of RNA polymerase II and III (RNAPII and RNAPIII). May act at an RNAP assembly step prior to nuclear import.</text>
</comment>
<evidence type="ECO:0000313" key="6">
    <source>
        <dbReference type="EMBL" id="SAM02062.1"/>
    </source>
</evidence>
<protein>
    <recommendedName>
        <fullName evidence="5">GPN-loop GTPase 2</fullName>
    </recommendedName>
</protein>
<dbReference type="GO" id="GO:0003924">
    <property type="term" value="F:GTPase activity"/>
    <property type="evidence" value="ECO:0007669"/>
    <property type="project" value="TreeGrafter"/>
</dbReference>
<keyword evidence="4 5" id="KW-0342">GTP-binding</keyword>
<keyword evidence="7" id="KW-1185">Reference proteome</keyword>
<evidence type="ECO:0000256" key="2">
    <source>
        <dbReference type="ARBA" id="ARBA00022741"/>
    </source>
</evidence>